<reference evidence="2 3" key="1">
    <citation type="submission" date="2018-12" db="EMBL/GenBank/DDBJ databases">
        <title>Complete genome sequence of Flaviflexus sp. H23T48.</title>
        <authorList>
            <person name="Bae J.-W."/>
            <person name="Lee J.-Y."/>
        </authorList>
    </citation>
    <scope>NUCLEOTIDE SEQUENCE [LARGE SCALE GENOMIC DNA]</scope>
    <source>
        <strain evidence="2 3">H23T48</strain>
    </source>
</reference>
<keyword evidence="3" id="KW-1185">Reference proteome</keyword>
<dbReference type="PRINTS" id="PR00598">
    <property type="entry name" value="HTHMARR"/>
</dbReference>
<dbReference type="GO" id="GO:0003700">
    <property type="term" value="F:DNA-binding transcription factor activity"/>
    <property type="evidence" value="ECO:0007669"/>
    <property type="project" value="InterPro"/>
</dbReference>
<feature type="domain" description="HTH marR-type" evidence="1">
    <location>
        <begin position="1"/>
        <end position="134"/>
    </location>
</feature>
<proteinExistence type="predicted"/>
<dbReference type="InterPro" id="IPR036388">
    <property type="entry name" value="WH-like_DNA-bd_sf"/>
</dbReference>
<organism evidence="2 3">
    <name type="scientific">Flaviflexus ciconiae</name>
    <dbReference type="NCBI Taxonomy" id="2496867"/>
    <lineage>
        <taxon>Bacteria</taxon>
        <taxon>Bacillati</taxon>
        <taxon>Actinomycetota</taxon>
        <taxon>Actinomycetes</taxon>
        <taxon>Actinomycetales</taxon>
        <taxon>Actinomycetaceae</taxon>
        <taxon>Flaviflexus</taxon>
    </lineage>
</organism>
<dbReference type="OrthoDB" id="162531at2"/>
<dbReference type="GO" id="GO:0006950">
    <property type="term" value="P:response to stress"/>
    <property type="evidence" value="ECO:0007669"/>
    <property type="project" value="TreeGrafter"/>
</dbReference>
<sequence length="140" mass="15579">MSETTAPTGTELADMIGSVARYIRHHSRGIPPHQHRALKMIAKEPIRPARLAEQLHITPRAVTDVVDALVDKELIHTEADPNDRRAKILQINESGSTLLTELEEKRTAVADEYFSALTDDQKVQLKELLSALPDRIAKGN</sequence>
<dbReference type="InterPro" id="IPR039422">
    <property type="entry name" value="MarR/SlyA-like"/>
</dbReference>
<gene>
    <name evidence="2" type="ORF">EJ997_12085</name>
</gene>
<dbReference type="PANTHER" id="PTHR33164">
    <property type="entry name" value="TRANSCRIPTIONAL REGULATOR, MARR FAMILY"/>
    <property type="match status" value="1"/>
</dbReference>
<dbReference type="Pfam" id="PF12802">
    <property type="entry name" value="MarR_2"/>
    <property type="match status" value="1"/>
</dbReference>
<dbReference type="RefSeq" id="WP_126704770.1">
    <property type="nucleotide sequence ID" value="NZ_CP034593.1"/>
</dbReference>
<dbReference type="AlphaFoldDB" id="A0A3S9Q083"/>
<dbReference type="InterPro" id="IPR000835">
    <property type="entry name" value="HTH_MarR-typ"/>
</dbReference>
<dbReference type="Gene3D" id="1.10.10.10">
    <property type="entry name" value="Winged helix-like DNA-binding domain superfamily/Winged helix DNA-binding domain"/>
    <property type="match status" value="1"/>
</dbReference>
<protein>
    <submittedName>
        <fullName evidence="2">MarR family transcriptional regulator</fullName>
    </submittedName>
</protein>
<dbReference type="KEGG" id="flh:EJ997_12085"/>
<dbReference type="PANTHER" id="PTHR33164:SF103">
    <property type="entry name" value="REGULATORY PROTEIN MARR"/>
    <property type="match status" value="1"/>
</dbReference>
<name>A0A3S9Q083_9ACTO</name>
<evidence type="ECO:0000313" key="3">
    <source>
        <dbReference type="Proteomes" id="UP000280344"/>
    </source>
</evidence>
<dbReference type="InterPro" id="IPR036390">
    <property type="entry name" value="WH_DNA-bd_sf"/>
</dbReference>
<dbReference type="PROSITE" id="PS50995">
    <property type="entry name" value="HTH_MARR_2"/>
    <property type="match status" value="1"/>
</dbReference>
<evidence type="ECO:0000259" key="1">
    <source>
        <dbReference type="PROSITE" id="PS50995"/>
    </source>
</evidence>
<dbReference type="EMBL" id="CP034593">
    <property type="protein sequence ID" value="AZQ77968.1"/>
    <property type="molecule type" value="Genomic_DNA"/>
</dbReference>
<accession>A0A3S9Q083</accession>
<dbReference type="SUPFAM" id="SSF46785">
    <property type="entry name" value="Winged helix' DNA-binding domain"/>
    <property type="match status" value="1"/>
</dbReference>
<evidence type="ECO:0000313" key="2">
    <source>
        <dbReference type="EMBL" id="AZQ77968.1"/>
    </source>
</evidence>
<dbReference type="SMART" id="SM00347">
    <property type="entry name" value="HTH_MARR"/>
    <property type="match status" value="1"/>
</dbReference>
<dbReference type="Proteomes" id="UP000280344">
    <property type="component" value="Chromosome"/>
</dbReference>